<dbReference type="PANTHER" id="PTHR34784">
    <property type="entry name" value="50S RIBOSOMAL PROTEIN L34"/>
    <property type="match status" value="1"/>
</dbReference>
<dbReference type="EMBL" id="BLLK01000060">
    <property type="protein sequence ID" value="GFH57946.1"/>
    <property type="molecule type" value="Genomic_DNA"/>
</dbReference>
<dbReference type="NCBIfam" id="TIGR02058">
    <property type="entry name" value="lin0512_fam"/>
    <property type="match status" value="1"/>
</dbReference>
<evidence type="ECO:0000256" key="3">
    <source>
        <dbReference type="SAM" id="SignalP"/>
    </source>
</evidence>
<feature type="signal peptide" evidence="3">
    <location>
        <begin position="1"/>
        <end position="21"/>
    </location>
</feature>
<dbReference type="InterPro" id="IPR011719">
    <property type="entry name" value="CHP02058"/>
</dbReference>
<keyword evidence="1" id="KW-0547">Nucleotide-binding</keyword>
<dbReference type="AlphaFoldDB" id="A0AAD3HC94"/>
<reference evidence="4 5" key="1">
    <citation type="journal article" date="2021" name="Sci. Rep.">
        <title>The genome of the diatom Chaetoceros tenuissimus carries an ancient integrated fragment of an extant virus.</title>
        <authorList>
            <person name="Hongo Y."/>
            <person name="Kimura K."/>
            <person name="Takaki Y."/>
            <person name="Yoshida Y."/>
            <person name="Baba S."/>
            <person name="Kobayashi G."/>
            <person name="Nagasaki K."/>
            <person name="Hano T."/>
            <person name="Tomaru Y."/>
        </authorList>
    </citation>
    <scope>NUCLEOTIDE SEQUENCE [LARGE SCALE GENOMIC DNA]</scope>
    <source>
        <strain evidence="4 5">NIES-3715</strain>
    </source>
</reference>
<evidence type="ECO:0000256" key="2">
    <source>
        <dbReference type="ARBA" id="ARBA00023134"/>
    </source>
</evidence>
<sequence length="172" mass="18779">MTKPSILVLFLISNLLCIANGFVISIDDTKVFSRQSALFGTRENREITTLADPKIENILMVECGFGNDSHGQNATKAAKRACRNAIEFNSLSIKRMVPGGYEAMKLNVILAVPKIYQDTLEVEEVAKTFPYGDINFVVQDGGMIAPSGRVIESLGDKNDDMLIVCAAVQVGY</sequence>
<keyword evidence="3" id="KW-0732">Signal</keyword>
<dbReference type="Gene3D" id="3.30.1330.20">
    <property type="entry name" value="Tubulin/FtsZ, C-terminal domain"/>
    <property type="match status" value="1"/>
</dbReference>
<proteinExistence type="predicted"/>
<dbReference type="Pfam" id="PF09585">
    <property type="entry name" value="Lin0512_fam"/>
    <property type="match status" value="1"/>
</dbReference>
<evidence type="ECO:0000313" key="4">
    <source>
        <dbReference type="EMBL" id="GFH57946.1"/>
    </source>
</evidence>
<evidence type="ECO:0000313" key="5">
    <source>
        <dbReference type="Proteomes" id="UP001054902"/>
    </source>
</evidence>
<dbReference type="Proteomes" id="UP001054902">
    <property type="component" value="Unassembled WGS sequence"/>
</dbReference>
<organism evidence="4 5">
    <name type="scientific">Chaetoceros tenuissimus</name>
    <dbReference type="NCBI Taxonomy" id="426638"/>
    <lineage>
        <taxon>Eukaryota</taxon>
        <taxon>Sar</taxon>
        <taxon>Stramenopiles</taxon>
        <taxon>Ochrophyta</taxon>
        <taxon>Bacillariophyta</taxon>
        <taxon>Coscinodiscophyceae</taxon>
        <taxon>Chaetocerotophycidae</taxon>
        <taxon>Chaetocerotales</taxon>
        <taxon>Chaetocerotaceae</taxon>
        <taxon>Chaetoceros</taxon>
    </lineage>
</organism>
<protein>
    <submittedName>
        <fullName evidence="4">Uncharacterized protein</fullName>
    </submittedName>
</protein>
<name>A0AAD3HC94_9STRA</name>
<keyword evidence="2" id="KW-0342">GTP-binding</keyword>
<keyword evidence="5" id="KW-1185">Reference proteome</keyword>
<dbReference type="PANTHER" id="PTHR34784:SF1">
    <property type="entry name" value="50S RIBOSOMAL PROTEIN L34"/>
    <property type="match status" value="1"/>
</dbReference>
<feature type="chain" id="PRO_5041937864" evidence="3">
    <location>
        <begin position="22"/>
        <end position="172"/>
    </location>
</feature>
<accession>A0AAD3HC94</accession>
<comment type="caution">
    <text evidence="4">The sequence shown here is derived from an EMBL/GenBank/DDBJ whole genome shotgun (WGS) entry which is preliminary data.</text>
</comment>
<evidence type="ECO:0000256" key="1">
    <source>
        <dbReference type="ARBA" id="ARBA00022741"/>
    </source>
</evidence>
<dbReference type="GO" id="GO:0005525">
    <property type="term" value="F:GTP binding"/>
    <property type="evidence" value="ECO:0007669"/>
    <property type="project" value="UniProtKB-KW"/>
</dbReference>
<gene>
    <name evidence="4" type="ORF">CTEN210_14422</name>
</gene>
<dbReference type="InterPro" id="IPR037103">
    <property type="entry name" value="Tubulin/FtsZ-like_C"/>
</dbReference>